<proteinExistence type="predicted"/>
<sequence length="771" mass="88419">MTGNDVYLSSCFVAQGLIPATPWKPKVAFTTRCLEIYRLVRLRSPGVSIQPWVKTLADLHGCELKPYASKAFSKCFDVYLEILQVVDDRIKKVLGRDAPDWRLKNCCPACTYKLEGEMKMIFEMLVALDGNDSLKRILVKDKTVDENGAAHGRGKERDDPRTADAGRNYLMTREDVDKWSKEVLATLVQRPRSKDKAEDTECQERWKNMSEELTAKMWGIFDETGVFLALCRHGFVLLVADMVRSGELAKYGLTITNQLLQAFGPDLGVGYDIGCGFSSTVRDSPLGPLAEAMNLKMLVGAFHGHAHNRSCQLKHLATYVLGLGLEDLETCERFFSKSNGLARAVRYASVFHRRQAIVTYLAHMDTFETYANLSTFLVNNYKQALEQIDLEDSLKFAMDQAGISGPEVFEEWLKQEQEYLRGLSKEPEAETDQMEYYTRLVHLASRKERYNTVHQEGSTANAKENYNRAVQAVQEMEKKMDILVRWTVDDEEYENAEALVASRHYRLALNKLEELVIKRLFELTKMNMSGTGYKLRKHIAKALQTRSKTIRTALGRYNATATSLDPPRRTLKWEEVVEFTFLSDFDLLRDPEGNAAIRPWATPAARALMDTHFKILRAKEEIQRLNIEIRRLVTYIRDERDFLVAKEEEIRETDRDLAFFVHRYRMERGRFDDTHMKRLRKLQATYKERFTGTLEPGVRRKEPEVPTPMVVDDEQAQREALEAEMHRVLAGGGGEDDGWETDDGDEEEEEEELARAIETVVVLATDKDETD</sequence>
<feature type="compositionally biased region" description="Acidic residues" evidence="1">
    <location>
        <begin position="734"/>
        <end position="751"/>
    </location>
</feature>
<gene>
    <name evidence="2" type="ORF">DFH08DRAFT_986462</name>
</gene>
<dbReference type="PANTHER" id="PTHR33096:SF1">
    <property type="entry name" value="CXC1-LIKE CYSTEINE CLUSTER ASSOCIATED WITH KDZ TRANSPOSASES DOMAIN-CONTAINING PROTEIN"/>
    <property type="match status" value="1"/>
</dbReference>
<name>A0AAD6Z250_9AGAR</name>
<dbReference type="Pfam" id="PF18758">
    <property type="entry name" value="KDZ"/>
    <property type="match status" value="1"/>
</dbReference>
<protein>
    <submittedName>
        <fullName evidence="2">Uncharacterized protein</fullName>
    </submittedName>
</protein>
<evidence type="ECO:0000313" key="2">
    <source>
        <dbReference type="EMBL" id="KAJ7303409.1"/>
    </source>
</evidence>
<evidence type="ECO:0000313" key="3">
    <source>
        <dbReference type="Proteomes" id="UP001218218"/>
    </source>
</evidence>
<feature type="region of interest" description="Disordered" evidence="1">
    <location>
        <begin position="729"/>
        <end position="751"/>
    </location>
</feature>
<evidence type="ECO:0000256" key="1">
    <source>
        <dbReference type="SAM" id="MobiDB-lite"/>
    </source>
</evidence>
<accession>A0AAD6Z250</accession>
<dbReference type="InterPro" id="IPR040521">
    <property type="entry name" value="KDZ"/>
</dbReference>
<comment type="caution">
    <text evidence="2">The sequence shown here is derived from an EMBL/GenBank/DDBJ whole genome shotgun (WGS) entry which is preliminary data.</text>
</comment>
<dbReference type="EMBL" id="JARIHO010000106">
    <property type="protein sequence ID" value="KAJ7303409.1"/>
    <property type="molecule type" value="Genomic_DNA"/>
</dbReference>
<dbReference type="Proteomes" id="UP001218218">
    <property type="component" value="Unassembled WGS sequence"/>
</dbReference>
<keyword evidence="3" id="KW-1185">Reference proteome</keyword>
<dbReference type="PANTHER" id="PTHR33096">
    <property type="entry name" value="CXC2 DOMAIN-CONTAINING PROTEIN"/>
    <property type="match status" value="1"/>
</dbReference>
<dbReference type="AlphaFoldDB" id="A0AAD6Z250"/>
<organism evidence="2 3">
    <name type="scientific">Mycena albidolilacea</name>
    <dbReference type="NCBI Taxonomy" id="1033008"/>
    <lineage>
        <taxon>Eukaryota</taxon>
        <taxon>Fungi</taxon>
        <taxon>Dikarya</taxon>
        <taxon>Basidiomycota</taxon>
        <taxon>Agaricomycotina</taxon>
        <taxon>Agaricomycetes</taxon>
        <taxon>Agaricomycetidae</taxon>
        <taxon>Agaricales</taxon>
        <taxon>Marasmiineae</taxon>
        <taxon>Mycenaceae</taxon>
        <taxon>Mycena</taxon>
    </lineage>
</organism>
<reference evidence="2" key="1">
    <citation type="submission" date="2023-03" db="EMBL/GenBank/DDBJ databases">
        <title>Massive genome expansion in bonnet fungi (Mycena s.s.) driven by repeated elements and novel gene families across ecological guilds.</title>
        <authorList>
            <consortium name="Lawrence Berkeley National Laboratory"/>
            <person name="Harder C.B."/>
            <person name="Miyauchi S."/>
            <person name="Viragh M."/>
            <person name="Kuo A."/>
            <person name="Thoen E."/>
            <person name="Andreopoulos B."/>
            <person name="Lu D."/>
            <person name="Skrede I."/>
            <person name="Drula E."/>
            <person name="Henrissat B."/>
            <person name="Morin E."/>
            <person name="Kohler A."/>
            <person name="Barry K."/>
            <person name="LaButti K."/>
            <person name="Morin E."/>
            <person name="Salamov A."/>
            <person name="Lipzen A."/>
            <person name="Mereny Z."/>
            <person name="Hegedus B."/>
            <person name="Baldrian P."/>
            <person name="Stursova M."/>
            <person name="Weitz H."/>
            <person name="Taylor A."/>
            <person name="Grigoriev I.V."/>
            <person name="Nagy L.G."/>
            <person name="Martin F."/>
            <person name="Kauserud H."/>
        </authorList>
    </citation>
    <scope>NUCLEOTIDE SEQUENCE</scope>
    <source>
        <strain evidence="2">CBHHK002</strain>
    </source>
</reference>